<organism evidence="2 3">
    <name type="scientific">Oopsacas minuta</name>
    <dbReference type="NCBI Taxonomy" id="111878"/>
    <lineage>
        <taxon>Eukaryota</taxon>
        <taxon>Metazoa</taxon>
        <taxon>Porifera</taxon>
        <taxon>Hexactinellida</taxon>
        <taxon>Hexasterophora</taxon>
        <taxon>Lyssacinosida</taxon>
        <taxon>Leucopsacidae</taxon>
        <taxon>Oopsacas</taxon>
    </lineage>
</organism>
<evidence type="ECO:0000313" key="3">
    <source>
        <dbReference type="Proteomes" id="UP001165289"/>
    </source>
</evidence>
<keyword evidence="3" id="KW-1185">Reference proteome</keyword>
<dbReference type="InterPro" id="IPR036397">
    <property type="entry name" value="RNaseH_sf"/>
</dbReference>
<dbReference type="PANTHER" id="PTHR37984:SF5">
    <property type="entry name" value="PROTEIN NYNRIN-LIKE"/>
    <property type="match status" value="1"/>
</dbReference>
<dbReference type="Gene3D" id="3.30.420.10">
    <property type="entry name" value="Ribonuclease H-like superfamily/Ribonuclease H"/>
    <property type="match status" value="1"/>
</dbReference>
<dbReference type="AlphaFoldDB" id="A0AAV7K674"/>
<dbReference type="EMBL" id="JAKMXF010000166">
    <property type="protein sequence ID" value="KAI6655954.1"/>
    <property type="molecule type" value="Genomic_DNA"/>
</dbReference>
<dbReference type="InterPro" id="IPR041588">
    <property type="entry name" value="Integrase_H2C2"/>
</dbReference>
<proteinExistence type="predicted"/>
<dbReference type="PROSITE" id="PS50994">
    <property type="entry name" value="INTEGRASE"/>
    <property type="match status" value="1"/>
</dbReference>
<gene>
    <name evidence="2" type="ORF">LOD99_1688</name>
</gene>
<protein>
    <submittedName>
        <fullName evidence="2">Integrase core domain containing protein</fullName>
    </submittedName>
</protein>
<dbReference type="GO" id="GO:0015074">
    <property type="term" value="P:DNA integration"/>
    <property type="evidence" value="ECO:0007669"/>
    <property type="project" value="InterPro"/>
</dbReference>
<dbReference type="Pfam" id="PF17921">
    <property type="entry name" value="Integrase_H2C2"/>
    <property type="match status" value="1"/>
</dbReference>
<reference evidence="2 3" key="1">
    <citation type="journal article" date="2023" name="BMC Biol.">
        <title>The compact genome of the sponge Oopsacas minuta (Hexactinellida) is lacking key metazoan core genes.</title>
        <authorList>
            <person name="Santini S."/>
            <person name="Schenkelaars Q."/>
            <person name="Jourda C."/>
            <person name="Duchesne M."/>
            <person name="Belahbib H."/>
            <person name="Rocher C."/>
            <person name="Selva M."/>
            <person name="Riesgo A."/>
            <person name="Vervoort M."/>
            <person name="Leys S.P."/>
            <person name="Kodjabachian L."/>
            <person name="Le Bivic A."/>
            <person name="Borchiellini C."/>
            <person name="Claverie J.M."/>
            <person name="Renard E."/>
        </authorList>
    </citation>
    <scope>NUCLEOTIDE SEQUENCE [LARGE SCALE GENOMIC DNA]</scope>
    <source>
        <strain evidence="2">SPO-2</strain>
    </source>
</reference>
<dbReference type="Pfam" id="PF00665">
    <property type="entry name" value="rve"/>
    <property type="match status" value="1"/>
</dbReference>
<dbReference type="Gene3D" id="1.10.340.70">
    <property type="match status" value="1"/>
</dbReference>
<comment type="caution">
    <text evidence="2">The sequence shown here is derived from an EMBL/GenBank/DDBJ whole genome shotgun (WGS) entry which is preliminary data.</text>
</comment>
<dbReference type="SUPFAM" id="SSF53098">
    <property type="entry name" value="Ribonuclease H-like"/>
    <property type="match status" value="1"/>
</dbReference>
<dbReference type="PANTHER" id="PTHR37984">
    <property type="entry name" value="PROTEIN CBG26694"/>
    <property type="match status" value="1"/>
</dbReference>
<name>A0AAV7K674_9METZ</name>
<feature type="domain" description="Integrase catalytic" evidence="1">
    <location>
        <begin position="88"/>
        <end position="172"/>
    </location>
</feature>
<sequence>MKNFIKKSSFQMGRFLQYPLKSQVQDILKLYHDSHHPGINATLTNIRREYYCIGMCEEVRLYVKSCDICQKLADVNTNQNRLLQPIPPPERPWQHIGVDLVCDMPISRDGYLHLLVAMCYLSKYVIARPLKSKRSRDVIGQLRDIYLTFRTPEIIQHDQGPEFRSKGSTAAYHPQSNGLVEAHNNILERKIDKFQSNIDVEMARTNNEGA</sequence>
<dbReference type="Proteomes" id="UP001165289">
    <property type="component" value="Unassembled WGS sequence"/>
</dbReference>
<dbReference type="InterPro" id="IPR001584">
    <property type="entry name" value="Integrase_cat-core"/>
</dbReference>
<evidence type="ECO:0000259" key="1">
    <source>
        <dbReference type="PROSITE" id="PS50994"/>
    </source>
</evidence>
<dbReference type="InterPro" id="IPR012337">
    <property type="entry name" value="RNaseH-like_sf"/>
</dbReference>
<evidence type="ECO:0000313" key="2">
    <source>
        <dbReference type="EMBL" id="KAI6655954.1"/>
    </source>
</evidence>
<dbReference type="GO" id="GO:0003676">
    <property type="term" value="F:nucleic acid binding"/>
    <property type="evidence" value="ECO:0007669"/>
    <property type="project" value="InterPro"/>
</dbReference>
<dbReference type="InterPro" id="IPR050951">
    <property type="entry name" value="Retrovirus_Pol_polyprotein"/>
</dbReference>
<accession>A0AAV7K674</accession>